<evidence type="ECO:0000313" key="7">
    <source>
        <dbReference type="EMBL" id="MEO1765706.1"/>
    </source>
</evidence>
<evidence type="ECO:0000256" key="1">
    <source>
        <dbReference type="ARBA" id="ARBA00001966"/>
    </source>
</evidence>
<dbReference type="Proteomes" id="UP001482231">
    <property type="component" value="Unassembled WGS sequence"/>
</dbReference>
<dbReference type="PANTHER" id="PTHR43685:SF2">
    <property type="entry name" value="GLYCOSYLTRANSFERASE 2-LIKE DOMAIN-CONTAINING PROTEIN"/>
    <property type="match status" value="1"/>
</dbReference>
<dbReference type="InterPro" id="IPR001173">
    <property type="entry name" value="Glyco_trans_2-like"/>
</dbReference>
<proteinExistence type="predicted"/>
<accession>A0ABV0EAM5</accession>
<evidence type="ECO:0000259" key="6">
    <source>
        <dbReference type="PROSITE" id="PS51918"/>
    </source>
</evidence>
<evidence type="ECO:0000313" key="8">
    <source>
        <dbReference type="Proteomes" id="UP001482231"/>
    </source>
</evidence>
<dbReference type="EMBL" id="JBAJEX010000001">
    <property type="protein sequence ID" value="MEO1765706.1"/>
    <property type="molecule type" value="Genomic_DNA"/>
</dbReference>
<sequence length="1876" mass="211813">MPNGNNPGYFLHTPGRLSRGAVLDVGLKCVHSCKFCYYSYLDGSDDQFRGMRRAEFRTLEECKEILRLLAAQGFVNFDFTGGEPTLHQNIIEITRYAHQELGLKGRIITLGQYLMRRMKNCQNERLIDDLLEAGLVNFLFSMHAVDEALFERLTGESWERQRRAMEYLDEKGFQFTSNTTVVDWNYRHLPDIAREILRHGIYLHNFIIMNAYYEWNRDGRAFGVQARYSDIHPYLSEAVAILESNDVAVNIRYAPLCAVRGMEKNLVGMLGVRYDPYEWMNAAGHFGGTPAQCAARLPVREGGIEDYLTFRPTQAQHDNGVRVTGVRGANLKHFGEPCARCGAREVCDGIDPNYLKNHGPDEFVPYDTPERAPLHRARYTYIMPFLVKTEPYADMKAVVKEAFAAWRKLADGADRVDVEEGRRSAAALPGAALEATAALSDSLCSPKVSVVITCYNYGRYLSEAVGSVLAQTFRDFEIIIVDDGSTDDTPQVCERLVADCRQVAIRVIRQPNSGQPAHARNRGIREARGQYILCLDADDMIAPTMLERCVAALEADPTVAIAYTDRVDFDGVTELVKAAPYDPVRLPYQNHISYCALYRRCVWEDVGGYRDNVKGCEDWDFWVAACARGYYGRYIPEPLFLYRRHDTGLYQHALAHFEEKRAQIMLNNPTLYRAEDLAWARATLARQAAAQQPLALHHDPGGPLVTVIIPTHNRARLLADALASLVAQDYPNWEGIVVNDGGEDVAAIVAAADPERSRLRYFCHPRSLGPGAARNTALKFARGEIVCYLDDDDLWRTDHLSTVVAALHEDGCDFVYTDAVLVPERIEPDGQRTVLGAGHNPYAHLDFSRERLLVANYIPICTWAHRWELVRQAGLFDDRLPVLEDWEYLIRLARYSRPKHLAHTSVEVRVREGLQQQRTGLGQEHLAVTWRDIYERSRDLADELTARARTERLALVEAGYVRPTGAITRSDALRGETERYQIWRSKHGLQEIDGELFAERMMTKWGNQPEFVCLVVVGGNELGLLADTVDSLALQLYKNWRLIVVAPVPSPDPAFNTIPQLVWIQAGTVSERKRAVDVVLAGLSQAWLWCLLPGARLEPHAMLRMGDYINSRMNWRLIYSDHDRSGHDGGMTEPWFKPDFNLDLLRSMDYIGPFTVRADTVLEAGGYSTLEGAETYDLALRVLDRVGEEAIGHIADVLVHLPETGMLTKSDEAAMEAVRAHLRRAGIAGEVTPGYIPGTHRVTYAHAEQPLVSIIIPNRDKLEFLKPCVESLLAKTSYPYYEVIIVDNQSTDPDVLDYYRELEKTHGERVRLLSYDAPFNFSAMNNLAARQAKGDYLLLLNNDTQIVQPQWLERMLNYGQRPEVGIVGARLVYPETGKLQHAGVVLGLHGVADHPFNGRLGLNDPGYMKRALVDQNYSAVSAACMLVRKTVYQQVAEMDEDHLKVLLNDVDLCLKVGRAGYKVVWTPYATVVHHGSSSIKSAGVDLMKLATDYARAEQERAVMLERWLPVLATDPAYNRHLSLLPPGYEVESTLVIDWDPNFHDRPRLLGLPLAGGSGEYRIIGPFRALSRAGLAHGDVVQGGKYFESRVVWPVELARAQPDTFVLHATLGDAHLKAMHQYRQYNKDVLLVFSLDDLVTELPPENSFHRHMPRDVKPRLRKALSLSDRVVVSTEPIANLCRTMHEDVRVLPNRLENAIWGHLTSRRRVGRKPRVGWAGAQQHAGDLALIADVVKATAQEVDWVFFGMCPDALRPHVREYHDFVVSFYDYPAKLASLDLDLAVAPLAINAFNEAKSNLRLLEYGILGWPVVCTDIHPYRDAPVKRVPNTTEAWVEAIRERIHDLDAAQAEGDELREWVRRHYLLENHLDEWLRALTR</sequence>
<dbReference type="InterPro" id="IPR058240">
    <property type="entry name" value="rSAM_sf"/>
</dbReference>
<dbReference type="InterPro" id="IPR007197">
    <property type="entry name" value="rSAM"/>
</dbReference>
<dbReference type="CDD" id="cd04186">
    <property type="entry name" value="GT_2_like_c"/>
    <property type="match status" value="1"/>
</dbReference>
<dbReference type="Gene3D" id="3.20.20.70">
    <property type="entry name" value="Aldolase class I"/>
    <property type="match status" value="1"/>
</dbReference>
<dbReference type="SUPFAM" id="SSF102114">
    <property type="entry name" value="Radical SAM enzymes"/>
    <property type="match status" value="1"/>
</dbReference>
<dbReference type="EC" id="2.4.-.-" evidence="7"/>
<keyword evidence="8" id="KW-1185">Reference proteome</keyword>
<evidence type="ECO:0000256" key="3">
    <source>
        <dbReference type="ARBA" id="ARBA00022723"/>
    </source>
</evidence>
<gene>
    <name evidence="7" type="ORF">V6E02_00520</name>
</gene>
<name>A0ABV0EAM5_9BURK</name>
<keyword evidence="5" id="KW-0411">Iron-sulfur</keyword>
<keyword evidence="2" id="KW-0949">S-adenosyl-L-methionine</keyword>
<keyword evidence="4" id="KW-0408">Iron</keyword>
<evidence type="ECO:0000256" key="2">
    <source>
        <dbReference type="ARBA" id="ARBA00022691"/>
    </source>
</evidence>
<keyword evidence="7" id="KW-0328">Glycosyltransferase</keyword>
<dbReference type="Gene3D" id="3.40.50.2000">
    <property type="entry name" value="Glycogen Phosphorylase B"/>
    <property type="match status" value="1"/>
</dbReference>
<dbReference type="SFLD" id="SFLDG01067">
    <property type="entry name" value="SPASM/twitch_domain_containing"/>
    <property type="match status" value="1"/>
</dbReference>
<keyword evidence="3" id="KW-0479">Metal-binding</keyword>
<dbReference type="Pfam" id="PF04055">
    <property type="entry name" value="Radical_SAM"/>
    <property type="match status" value="1"/>
</dbReference>
<dbReference type="GO" id="GO:0016757">
    <property type="term" value="F:glycosyltransferase activity"/>
    <property type="evidence" value="ECO:0007669"/>
    <property type="project" value="UniProtKB-KW"/>
</dbReference>
<organism evidence="7 8">
    <name type="scientific">Thiobacter aerophilum</name>
    <dbReference type="NCBI Taxonomy" id="3121275"/>
    <lineage>
        <taxon>Bacteria</taxon>
        <taxon>Pseudomonadati</taxon>
        <taxon>Pseudomonadota</taxon>
        <taxon>Betaproteobacteria</taxon>
        <taxon>Burkholderiales</taxon>
        <taxon>Thiobacteraceae</taxon>
        <taxon>Thiobacter</taxon>
    </lineage>
</organism>
<keyword evidence="7" id="KW-0808">Transferase</keyword>
<evidence type="ECO:0000256" key="4">
    <source>
        <dbReference type="ARBA" id="ARBA00023004"/>
    </source>
</evidence>
<reference evidence="7 8" key="1">
    <citation type="submission" date="2024-02" db="EMBL/GenBank/DDBJ databases">
        <title>New thermophilic sulfur-oxidizing bacteria from a hot springs of the Uzon caldera (Kamchatka, Russia).</title>
        <authorList>
            <person name="Dukat A.M."/>
            <person name="Elcheninov A.G."/>
            <person name="Frolov E.N."/>
        </authorList>
    </citation>
    <scope>NUCLEOTIDE SEQUENCE [LARGE SCALE GENOMIC DNA]</scope>
    <source>
        <strain evidence="7 8">AK1</strain>
    </source>
</reference>
<dbReference type="SUPFAM" id="SSF53756">
    <property type="entry name" value="UDP-Glycosyltransferase/glycogen phosphorylase"/>
    <property type="match status" value="1"/>
</dbReference>
<dbReference type="SUPFAM" id="SSF53448">
    <property type="entry name" value="Nucleotide-diphospho-sugar transferases"/>
    <property type="match status" value="4"/>
</dbReference>
<dbReference type="InterPro" id="IPR029044">
    <property type="entry name" value="Nucleotide-diphossugar_trans"/>
</dbReference>
<dbReference type="CDD" id="cd00761">
    <property type="entry name" value="Glyco_tranf_GTA_type"/>
    <property type="match status" value="2"/>
</dbReference>
<dbReference type="RefSeq" id="WP_347306098.1">
    <property type="nucleotide sequence ID" value="NZ_JBAJEX010000001.1"/>
</dbReference>
<dbReference type="InterPro" id="IPR013785">
    <property type="entry name" value="Aldolase_TIM"/>
</dbReference>
<dbReference type="InterPro" id="IPR050834">
    <property type="entry name" value="Glycosyltransf_2"/>
</dbReference>
<dbReference type="PANTHER" id="PTHR43685">
    <property type="entry name" value="GLYCOSYLTRANSFERASE"/>
    <property type="match status" value="1"/>
</dbReference>
<dbReference type="CDD" id="cd01335">
    <property type="entry name" value="Radical_SAM"/>
    <property type="match status" value="1"/>
</dbReference>
<comment type="caution">
    <text evidence="7">The sequence shown here is derived from an EMBL/GenBank/DDBJ whole genome shotgun (WGS) entry which is preliminary data.</text>
</comment>
<comment type="cofactor">
    <cofactor evidence="1">
        <name>[4Fe-4S] cluster</name>
        <dbReference type="ChEBI" id="CHEBI:49883"/>
    </cofactor>
</comment>
<dbReference type="Pfam" id="PF00535">
    <property type="entry name" value="Glycos_transf_2"/>
    <property type="match status" value="3"/>
</dbReference>
<feature type="domain" description="Radical SAM core" evidence="6">
    <location>
        <begin position="13"/>
        <end position="254"/>
    </location>
</feature>
<evidence type="ECO:0000256" key="5">
    <source>
        <dbReference type="ARBA" id="ARBA00023014"/>
    </source>
</evidence>
<dbReference type="PROSITE" id="PS51918">
    <property type="entry name" value="RADICAL_SAM"/>
    <property type="match status" value="1"/>
</dbReference>
<dbReference type="SFLD" id="SFLDS00029">
    <property type="entry name" value="Radical_SAM"/>
    <property type="match status" value="1"/>
</dbReference>
<protein>
    <submittedName>
        <fullName evidence="7">Glycosyltransferase</fullName>
        <ecNumber evidence="7">2.4.-.-</ecNumber>
    </submittedName>
</protein>
<dbReference type="Gene3D" id="3.90.550.10">
    <property type="entry name" value="Spore Coat Polysaccharide Biosynthesis Protein SpsA, Chain A"/>
    <property type="match status" value="4"/>
</dbReference>